<dbReference type="KEGG" id="proo:MJB10_08250"/>
<evidence type="ECO:0000256" key="3">
    <source>
        <dbReference type="ARBA" id="ARBA00023136"/>
    </source>
</evidence>
<feature type="signal peptide" evidence="6">
    <location>
        <begin position="1"/>
        <end position="19"/>
    </location>
</feature>
<proteinExistence type="predicted"/>
<dbReference type="Pfam" id="PF01547">
    <property type="entry name" value="SBP_bac_1"/>
    <property type="match status" value="1"/>
</dbReference>
<evidence type="ECO:0000313" key="7">
    <source>
        <dbReference type="EMBL" id="WNR46070.1"/>
    </source>
</evidence>
<keyword evidence="1" id="KW-1003">Cell membrane</keyword>
<dbReference type="InterPro" id="IPR050490">
    <property type="entry name" value="Bact_solute-bd_prot1"/>
</dbReference>
<dbReference type="RefSeq" id="WP_314803358.1">
    <property type="nucleotide sequence ID" value="NZ_CP130319.1"/>
</dbReference>
<keyword evidence="3" id="KW-0472">Membrane</keyword>
<keyword evidence="4" id="KW-0564">Palmitate</keyword>
<name>A0AA96RLV1_9BACL</name>
<dbReference type="AlphaFoldDB" id="A0AA96RLV1"/>
<organism evidence="7 8">
    <name type="scientific">Paenibacillus roseopurpureus</name>
    <dbReference type="NCBI Taxonomy" id="2918901"/>
    <lineage>
        <taxon>Bacteria</taxon>
        <taxon>Bacillati</taxon>
        <taxon>Bacillota</taxon>
        <taxon>Bacilli</taxon>
        <taxon>Bacillales</taxon>
        <taxon>Paenibacillaceae</taxon>
        <taxon>Paenibacillus</taxon>
    </lineage>
</organism>
<dbReference type="EMBL" id="CP130319">
    <property type="protein sequence ID" value="WNR46070.1"/>
    <property type="molecule type" value="Genomic_DNA"/>
</dbReference>
<keyword evidence="8" id="KW-1185">Reference proteome</keyword>
<dbReference type="PROSITE" id="PS51257">
    <property type="entry name" value="PROKAR_LIPOPROTEIN"/>
    <property type="match status" value="1"/>
</dbReference>
<gene>
    <name evidence="7" type="ORF">MJB10_08250</name>
</gene>
<dbReference type="PANTHER" id="PTHR43649">
    <property type="entry name" value="ARABINOSE-BINDING PROTEIN-RELATED"/>
    <property type="match status" value="1"/>
</dbReference>
<dbReference type="PANTHER" id="PTHR43649:SF33">
    <property type="entry name" value="POLYGALACTURONAN_RHAMNOGALACTURONAN-BINDING PROTEIN YTCQ"/>
    <property type="match status" value="1"/>
</dbReference>
<keyword evidence="2 6" id="KW-0732">Signal</keyword>
<sequence>MKKSWGTILVATLMTTALISGCGSDVGKSAVSSPGTSASKAPETPTSIKAMAILFGDPPATQNNKGKEDFEKRGNVKLDIEFVPSDAYPDKLNVAIASNASYDLILFPDGKNDRFANLVKQGAFYDLTPYLKGKKNLEFTPKEVWAGTSIQGKNYGVPRPRGLYGGGEASVVMRKDWLDALGLPVPKTLDEFTKALRAFKEKDPAGGGKTIPMVAYSGAPSTWAGVSNAIFGNTSSVFYAFGVPNIYRLDKGKPVSQSESPEFRKYVDWLRMAYGEKLIDKDAPVLKSGQAKDKFLAGVAGAWNANTQAMDDANYDKLRKSDPKAELVVIPYLEGPDGKKGVAVTTGYYGLWAIPSSVPKDKVEKLVQFMDYSASEENFAFYKAGIIGYHSSEFKNGVAVRNEDQKKLWASERPDQFVLVNRYDPYIYAGSTNPDLRKKQMEALDAITKVGVENPLQGYNSQTGSKNPDIGKKLESALVKYVVGEGNWDEVQKEVDAVSKNPLTEQVKKELMDQYQEDHKK</sequence>
<accession>A0AA96RLV1</accession>
<evidence type="ECO:0000256" key="2">
    <source>
        <dbReference type="ARBA" id="ARBA00022729"/>
    </source>
</evidence>
<protein>
    <submittedName>
        <fullName evidence="7">Extracellular solute-binding protein</fullName>
    </submittedName>
</protein>
<evidence type="ECO:0000256" key="1">
    <source>
        <dbReference type="ARBA" id="ARBA00022475"/>
    </source>
</evidence>
<evidence type="ECO:0000256" key="5">
    <source>
        <dbReference type="ARBA" id="ARBA00023288"/>
    </source>
</evidence>
<evidence type="ECO:0000256" key="6">
    <source>
        <dbReference type="SAM" id="SignalP"/>
    </source>
</evidence>
<dbReference type="Gene3D" id="3.40.190.10">
    <property type="entry name" value="Periplasmic binding protein-like II"/>
    <property type="match status" value="2"/>
</dbReference>
<dbReference type="Proteomes" id="UP001304650">
    <property type="component" value="Chromosome"/>
</dbReference>
<reference evidence="7" key="1">
    <citation type="submission" date="2022-02" db="EMBL/GenBank/DDBJ databases">
        <title>Paenibacillus sp. MBLB1832 Whole Genome Shotgun Sequencing.</title>
        <authorList>
            <person name="Hwang C.Y."/>
            <person name="Cho E.-S."/>
            <person name="Seo M.-J."/>
        </authorList>
    </citation>
    <scope>NUCLEOTIDE SEQUENCE</scope>
    <source>
        <strain evidence="7">MBLB1832</strain>
    </source>
</reference>
<dbReference type="SUPFAM" id="SSF53850">
    <property type="entry name" value="Periplasmic binding protein-like II"/>
    <property type="match status" value="1"/>
</dbReference>
<evidence type="ECO:0000256" key="4">
    <source>
        <dbReference type="ARBA" id="ARBA00023139"/>
    </source>
</evidence>
<keyword evidence="5" id="KW-0449">Lipoprotein</keyword>
<dbReference type="InterPro" id="IPR006059">
    <property type="entry name" value="SBP"/>
</dbReference>
<feature type="chain" id="PRO_5041702308" evidence="6">
    <location>
        <begin position="20"/>
        <end position="521"/>
    </location>
</feature>
<evidence type="ECO:0000313" key="8">
    <source>
        <dbReference type="Proteomes" id="UP001304650"/>
    </source>
</evidence>